<feature type="region of interest" description="Disordered" evidence="9">
    <location>
        <begin position="1795"/>
        <end position="1829"/>
    </location>
</feature>
<dbReference type="Proteomes" id="UP000233060">
    <property type="component" value="Unassembled WGS sequence"/>
</dbReference>
<dbReference type="SMART" id="SM00635">
    <property type="entry name" value="BID_2"/>
    <property type="match status" value="1"/>
</dbReference>
<reference evidence="13" key="1">
    <citation type="submission" date="2025-08" db="UniProtKB">
        <authorList>
            <consortium name="Ensembl"/>
        </authorList>
    </citation>
    <scope>IDENTIFICATION</scope>
</reference>
<dbReference type="GeneTree" id="ENSGT00390000009491"/>
<keyword evidence="14" id="KW-1185">Reference proteome</keyword>
<keyword evidence="3 10" id="KW-0812">Transmembrane</keyword>
<gene>
    <name evidence="13" type="primary">NUP210</name>
</gene>
<dbReference type="SUPFAM" id="SSF49373">
    <property type="entry name" value="Invasin/intimin cell-adhesion fragments"/>
    <property type="match status" value="1"/>
</dbReference>
<feature type="signal peptide" evidence="11">
    <location>
        <begin position="1"/>
        <end position="25"/>
    </location>
</feature>
<evidence type="ECO:0000256" key="10">
    <source>
        <dbReference type="SAM" id="Phobius"/>
    </source>
</evidence>
<evidence type="ECO:0000256" key="4">
    <source>
        <dbReference type="ARBA" id="ARBA00022729"/>
    </source>
</evidence>
<proteinExistence type="inferred from homology"/>
<evidence type="ECO:0000256" key="6">
    <source>
        <dbReference type="ARBA" id="ARBA00023136"/>
    </source>
</evidence>
<evidence type="ECO:0000256" key="7">
    <source>
        <dbReference type="ARBA" id="ARBA00023180"/>
    </source>
</evidence>
<dbReference type="InterPro" id="IPR058779">
    <property type="entry name" value="Ig_NUP210_13th"/>
</dbReference>
<dbReference type="Pfam" id="PF26181">
    <property type="entry name" value="Ig_NUP210_13th"/>
    <property type="match status" value="1"/>
</dbReference>
<keyword evidence="4 11" id="KW-0732">Signal</keyword>
<dbReference type="Pfam" id="PF26183">
    <property type="entry name" value="Ig_NUP210_14th"/>
    <property type="match status" value="1"/>
</dbReference>
<sequence length="1829" mass="198790">MAARGRGLLLLALSVLLALGPSAAAAKLNIPKVLLPFTRATRVNFTLEASEGCYRWLSTRPEVASIEPLGLDEQQCSQKAVVQARLTQPARLTSIIFAEDITTGQVLRCDAIVDLIHDIQIVSTTRELYLEDSPLELKIQALDSEGNTFSTLAGLVFEWTIVKDSEADRFSDSHNALRILTFLESTYIPPSYISEMEKAAKQGDTILVSGMKTGSSKLKARIQEAVYKNVRPAEVRLLILENILLNPAYDIYLMVGTSIQYKVQKIRQGKITELSMPSDQYELQLQNSIPGPEGDPARPVAVLAQDTSMVTALQLGQSSLVLGHRSIRMQGASRLPNSTIYVVEPGYLGFTVHPGDRWVLETGRLYEVTIEVFDKFSNKVYLSDNIRIETVLPAEFFEVLSSSQNGSYHRVRALKRGQTAIDAALTSVVDQDGGVHILQVPVWNQQEVEIHIPITLYPSILTFPWQPKTGAYQYTIKAHGGSGNFSWSSSSYLVATVTVKGVMTTGSDTGLSVIQAHDVQNPLHFGEMKVCVIEPHSMEFAPCQVEARVGQALELPLRINGLMPGGAGEVVTLSDCSHFDLAVEVENQGVFQPLPGRLPPGSEHCSGVRVKAEAQGSTTLLVSYRHGHVHLSAKITIAAYLPLKAVDPSSVALVTLGSSKEMLFEGGPRPWILEPSKFFQNVTAEDTDSIGLALFAPHSSRNYQQHWILVTCQALGEQVPVSSHRNPLLDLAAYDQEGRRFDNFSSLSIQWESTRPVLASIEPELPMQLVSQDDESGQKKLHGLQAILVHEASGTTAITATAIGYQESHLSAARTKQPHDPLVPVSASIELILVEDVRVSPEEVTIYNHPGVQAELRVREGSGYFFLNTSTADVVKVAYQEARGVAMVHPLLPGSSTIMIHDLCLVFPAPAKAVVYVSDIQELYIRVVDKVEIGKTVKAYVRVLDLHKKPFLAKYFPFMDLKLRAASPIITLVALDEVLDNYTITFLIHGVTIGQTSLTASVTNKAGQRINSAPQQIEVFPPFRLMPRKVTLLIGATMQVTSEGGPQPQSNILFSISNESVALVSAAGLVRGLAVGNGTVSGLVQAVDAETGKVVIISQDLVQVEVLLLRAVRIRAPIMRMRTGTQMPVYVTGITNHQNPFSFGNAVPGLTFHWSVTKRDVLDLRGRHHEASIRLPSQYNFAMNVLGRVKGRTGLRVVVKAVDPTSGQLYGLARELSDEIQVQVFEKLQLLNPEIEAEQILMSPNSYIKLQTNRDGAASLSYRVLDGPEKVPVVHVDEKGFLASGSMIGTSTIEVIAQEPFGANQTIIVAVKVSPVSYLRVSMSPVLHTQNKEALVAVPLGMTVTFTVHFHDNSGDVFHAHNSVLNFATNRDDFVQIGKGPTNNTCVVRTVSVGLTLLRVWDAEHPGLSDFVPLPVLQAISPELSGAMVVGDVLCLATVLTSLEGLSGTWSSSANSILHIDPKTGVAVARAVGSVTVYYEVVGHLRTYKEVVVGVPQRIMARHLHPIQTSFQEATASRVIVAVGDRSSNLRGECTPTQREVIQALHPEALISCQSQFKPAVFDFPSQDVFTVEPQFDAALGQYFCSITMHRLTDKQRKHLSMKKTALVVTASLSSSHFSTEQVGAEVPFSPGLFTDQAEILLSNHYTSSEVRVFGAPEVLENLEVKSGSPAVLAFAKEKSLGWPSFITYTVGISDPAAGSQGPLSTTLTFSSPATNQAITIPVTVAFVMDRRGPGPYGASLFQHFLDSYQVMFFTLFALLAGTAVMIIAYHTVCTPRDLAVPTALTPRASPGHSPHYFAASSPTSPNALPPARKASPPSGLWSPAYASH</sequence>
<dbReference type="InterPro" id="IPR055095">
    <property type="entry name" value="NUP210_Ig_C"/>
</dbReference>
<dbReference type="GO" id="GO:0031965">
    <property type="term" value="C:nuclear membrane"/>
    <property type="evidence" value="ECO:0007669"/>
    <property type="project" value="UniProtKB-SubCell"/>
</dbReference>
<dbReference type="Pfam" id="PF22969">
    <property type="entry name" value="Ig_NUP210_2nd"/>
    <property type="match status" value="1"/>
</dbReference>
<evidence type="ECO:0000256" key="8">
    <source>
        <dbReference type="ARBA" id="ARBA00023242"/>
    </source>
</evidence>
<organism evidence="13 14">
    <name type="scientific">Cercocebus atys</name>
    <name type="common">Sooty mangabey</name>
    <name type="synonym">Cercocebus torquatus atys</name>
    <dbReference type="NCBI Taxonomy" id="9531"/>
    <lineage>
        <taxon>Eukaryota</taxon>
        <taxon>Metazoa</taxon>
        <taxon>Chordata</taxon>
        <taxon>Craniata</taxon>
        <taxon>Vertebrata</taxon>
        <taxon>Euteleostomi</taxon>
        <taxon>Mammalia</taxon>
        <taxon>Eutheria</taxon>
        <taxon>Euarchontoglires</taxon>
        <taxon>Primates</taxon>
        <taxon>Haplorrhini</taxon>
        <taxon>Catarrhini</taxon>
        <taxon>Cercopithecidae</taxon>
        <taxon>Cercopithecinae</taxon>
        <taxon>Cercocebus</taxon>
    </lineage>
</organism>
<dbReference type="Pfam" id="PF25354">
    <property type="entry name" value="Ig_NUP210_16th"/>
    <property type="match status" value="1"/>
</dbReference>
<dbReference type="Pfam" id="PF22957">
    <property type="entry name" value="NUP210_Ig"/>
    <property type="match status" value="1"/>
</dbReference>
<dbReference type="Pfam" id="PF02368">
    <property type="entry name" value="Big_2"/>
    <property type="match status" value="1"/>
</dbReference>
<dbReference type="InterPro" id="IPR055094">
    <property type="entry name" value="NUP210_Ig15"/>
</dbReference>
<dbReference type="InterPro" id="IPR055096">
    <property type="entry name" value="Ig_NUP210_1st"/>
</dbReference>
<dbReference type="InterPro" id="IPR045197">
    <property type="entry name" value="NUP210-like"/>
</dbReference>
<dbReference type="Pfam" id="PF26182">
    <property type="entry name" value="Ig_NUP210_5th"/>
    <property type="match status" value="1"/>
</dbReference>
<dbReference type="CTD" id="23225"/>
<comment type="similarity">
    <text evidence="2">Belongs to the NUP210 family.</text>
</comment>
<evidence type="ECO:0000256" key="2">
    <source>
        <dbReference type="ARBA" id="ARBA00007313"/>
    </source>
</evidence>
<dbReference type="InterPro" id="IPR055097">
    <property type="entry name" value="Ig_NUP210_2nd"/>
</dbReference>
<evidence type="ECO:0000259" key="12">
    <source>
        <dbReference type="SMART" id="SM00635"/>
    </source>
</evidence>
<dbReference type="InterPro" id="IPR055098">
    <property type="entry name" value="Ig_NUP210_3rd"/>
</dbReference>
<feature type="chain" id="PRO_5014437031" evidence="11">
    <location>
        <begin position="26"/>
        <end position="1829"/>
    </location>
</feature>
<evidence type="ECO:0000256" key="9">
    <source>
        <dbReference type="SAM" id="MobiDB-lite"/>
    </source>
</evidence>
<keyword evidence="5 10" id="KW-1133">Transmembrane helix</keyword>
<dbReference type="RefSeq" id="XP_011915620.1">
    <property type="nucleotide sequence ID" value="XM_012060230.1"/>
</dbReference>
<name>A0A2K5ME06_CERAT</name>
<evidence type="ECO:0000256" key="5">
    <source>
        <dbReference type="ARBA" id="ARBA00022989"/>
    </source>
</evidence>
<evidence type="ECO:0000256" key="11">
    <source>
        <dbReference type="SAM" id="SignalP"/>
    </source>
</evidence>
<dbReference type="Pfam" id="PF22963">
    <property type="entry name" value="Ig_NUP210_3rd"/>
    <property type="match status" value="1"/>
</dbReference>
<dbReference type="Pfam" id="PF22967">
    <property type="entry name" value="Ig_NUP210_1st"/>
    <property type="match status" value="1"/>
</dbReference>
<dbReference type="Bgee" id="ENSCATG00000035260">
    <property type="expression patterns" value="Expressed in lymph node and 11 other cell types or tissues"/>
</dbReference>
<dbReference type="InterPro" id="IPR056898">
    <property type="entry name" value="Ig_NUP210_6th"/>
</dbReference>
<dbReference type="Pfam" id="PF24935">
    <property type="entry name" value="Ig_NUP210_6th"/>
    <property type="match status" value="1"/>
</dbReference>
<dbReference type="Pfam" id="PF24991">
    <property type="entry name" value="Ig_NUP210_4th"/>
    <property type="match status" value="1"/>
</dbReference>
<dbReference type="GO" id="GO:0005643">
    <property type="term" value="C:nuclear pore"/>
    <property type="evidence" value="ECO:0007669"/>
    <property type="project" value="TreeGrafter"/>
</dbReference>
<keyword evidence="8" id="KW-0539">Nucleus</keyword>
<evidence type="ECO:0000313" key="13">
    <source>
        <dbReference type="Ensembl" id="ENSCATP00000023440.1"/>
    </source>
</evidence>
<feature type="domain" description="BIG2" evidence="12">
    <location>
        <begin position="1019"/>
        <end position="1094"/>
    </location>
</feature>
<dbReference type="Pfam" id="PF26184">
    <property type="entry name" value="Ig_NUP210_8th"/>
    <property type="match status" value="1"/>
</dbReference>
<accession>A0A2K5ME06</accession>
<dbReference type="InterPro" id="IPR008964">
    <property type="entry name" value="Invasin/intimin_cell_adhesion"/>
</dbReference>
<dbReference type="Pfam" id="PF24902">
    <property type="entry name" value="Ig_NUP210_9th"/>
    <property type="match status" value="1"/>
</dbReference>
<keyword evidence="7" id="KW-0325">Glycoprotein</keyword>
<evidence type="ECO:0000256" key="1">
    <source>
        <dbReference type="ARBA" id="ARBA00004590"/>
    </source>
</evidence>
<dbReference type="InterPro" id="IPR056899">
    <property type="entry name" value="Ig_NUP210_9th"/>
</dbReference>
<dbReference type="PANTHER" id="PTHR23019:SF2">
    <property type="entry name" value="NUCLEAR PORE MEMBRANE GLYCOPROTEIN 210"/>
    <property type="match status" value="1"/>
</dbReference>
<dbReference type="InterPro" id="IPR056897">
    <property type="entry name" value="Ig_NUP210_4th"/>
</dbReference>
<evidence type="ECO:0000313" key="14">
    <source>
        <dbReference type="Proteomes" id="UP000233060"/>
    </source>
</evidence>
<evidence type="ECO:0000256" key="3">
    <source>
        <dbReference type="ARBA" id="ARBA00022692"/>
    </source>
</evidence>
<reference evidence="13" key="2">
    <citation type="submission" date="2025-09" db="UniProtKB">
        <authorList>
            <consortium name="Ensembl"/>
        </authorList>
    </citation>
    <scope>IDENTIFICATION</scope>
</reference>
<dbReference type="Ensembl" id="ENSCATT00000047657.1">
    <property type="protein sequence ID" value="ENSCATP00000023440.1"/>
    <property type="gene ID" value="ENSCATG00000035260.1"/>
</dbReference>
<dbReference type="InterPro" id="IPR057586">
    <property type="entry name" value="Ig_NUP210_16th"/>
</dbReference>
<comment type="subcellular location">
    <subcellularLocation>
        <location evidence="1">Nucleus membrane</location>
        <topology evidence="1">Single-pass membrane protein</topology>
    </subcellularLocation>
</comment>
<dbReference type="GeneID" id="105585810"/>
<dbReference type="InterPro" id="IPR003343">
    <property type="entry name" value="Big_2"/>
</dbReference>
<dbReference type="PANTHER" id="PTHR23019">
    <property type="entry name" value="NUCLEAR PORE MEMBRANE GLYCOPROTEIN GP210-RELATED"/>
    <property type="match status" value="1"/>
</dbReference>
<dbReference type="Pfam" id="PF22959">
    <property type="entry name" value="Ig_NUP210_15th"/>
    <property type="match status" value="1"/>
</dbReference>
<feature type="transmembrane region" description="Helical" evidence="10">
    <location>
        <begin position="1751"/>
        <end position="1770"/>
    </location>
</feature>
<protein>
    <submittedName>
        <fullName evidence="13">Nucleoporin 210</fullName>
    </submittedName>
</protein>
<keyword evidence="6 10" id="KW-0472">Membrane</keyword>